<dbReference type="AlphaFoldDB" id="A0A1J4TXA8"/>
<dbReference type="GO" id="GO:0045259">
    <property type="term" value="C:proton-transporting ATP synthase complex"/>
    <property type="evidence" value="ECO:0007669"/>
    <property type="project" value="UniProtKB-KW"/>
</dbReference>
<dbReference type="GO" id="GO:0042777">
    <property type="term" value="P:proton motive force-driven plasma membrane ATP synthesis"/>
    <property type="evidence" value="ECO:0007669"/>
    <property type="project" value="UniProtKB-UniRule"/>
</dbReference>
<keyword evidence="4 10" id="KW-0813">Transport</keyword>
<evidence type="ECO:0000256" key="5">
    <source>
        <dbReference type="ARBA" id="ARBA00022781"/>
    </source>
</evidence>
<keyword evidence="9 10" id="KW-0066">ATP synthesis</keyword>
<comment type="function">
    <text evidence="1 10">Produces ATP from ADP in the presence of a proton gradient across the membrane. The gamma chain is believed to be important in regulating ATPase activity and the flow of protons through the CF(0) complex.</text>
</comment>
<keyword evidence="6 10" id="KW-0406">Ion transport</keyword>
<reference evidence="11 12" key="1">
    <citation type="journal article" date="2016" name="Environ. Microbiol.">
        <title>Genomic resolution of a cold subsurface aquifer community provides metabolic insights for novel microbes adapted to high CO concentrations.</title>
        <authorList>
            <person name="Probst A.J."/>
            <person name="Castelle C.J."/>
            <person name="Singh A."/>
            <person name="Brown C.T."/>
            <person name="Anantharaman K."/>
            <person name="Sharon I."/>
            <person name="Hug L.A."/>
            <person name="Burstein D."/>
            <person name="Emerson J.B."/>
            <person name="Thomas B.C."/>
            <person name="Banfield J.F."/>
        </authorList>
    </citation>
    <scope>NUCLEOTIDE SEQUENCE [LARGE SCALE GENOMIC DNA]</scope>
    <source>
        <strain evidence="11">CG1_02_37_22</strain>
    </source>
</reference>
<accession>A0A1J4TXA8</accession>
<comment type="subunit">
    <text evidence="10">F-type ATPases have 2 components, CF(1) - the catalytic core - and CF(0) - the membrane proton channel. CF(1) has five subunits: alpha(3), beta(3), gamma(1), delta(1), epsilon(1). CF(0) has three main subunits: a, b and c.</text>
</comment>
<dbReference type="InterPro" id="IPR035968">
    <property type="entry name" value="ATP_synth_F1_ATPase_gsu"/>
</dbReference>
<gene>
    <name evidence="10" type="primary">atpG</name>
    <name evidence="11" type="ORF">AUJ73_01910</name>
</gene>
<dbReference type="STRING" id="1805209.AUJ73_01910"/>
<dbReference type="NCBIfam" id="TIGR01146">
    <property type="entry name" value="ATPsyn_F1gamma"/>
    <property type="match status" value="1"/>
</dbReference>
<evidence type="ECO:0000256" key="6">
    <source>
        <dbReference type="ARBA" id="ARBA00023065"/>
    </source>
</evidence>
<organism evidence="11 12">
    <name type="scientific">Candidatus Gottesmanbacteria bacterium CG1_02_37_22</name>
    <dbReference type="NCBI Taxonomy" id="1805209"/>
    <lineage>
        <taxon>Bacteria</taxon>
        <taxon>Candidatus Gottesmaniibacteriota</taxon>
    </lineage>
</organism>
<comment type="subcellular location">
    <subcellularLocation>
        <location evidence="10">Cell membrane</location>
        <topology evidence="10">Peripheral membrane protein</topology>
    </subcellularLocation>
    <subcellularLocation>
        <location evidence="2">Membrane</location>
        <topology evidence="2">Peripheral membrane protein</topology>
    </subcellularLocation>
</comment>
<dbReference type="Gene3D" id="3.40.1380.10">
    <property type="match status" value="1"/>
</dbReference>
<evidence type="ECO:0000256" key="7">
    <source>
        <dbReference type="ARBA" id="ARBA00023136"/>
    </source>
</evidence>
<protein>
    <recommendedName>
        <fullName evidence="10">ATP synthase gamma chain</fullName>
    </recommendedName>
    <alternativeName>
        <fullName evidence="10">ATP synthase F1 sector gamma subunit</fullName>
    </alternativeName>
    <alternativeName>
        <fullName evidence="10">F-ATPase gamma subunit</fullName>
    </alternativeName>
</protein>
<dbReference type="Pfam" id="PF00231">
    <property type="entry name" value="ATP-synt"/>
    <property type="match status" value="1"/>
</dbReference>
<keyword evidence="5 10" id="KW-0375">Hydrogen ion transport</keyword>
<evidence type="ECO:0000256" key="1">
    <source>
        <dbReference type="ARBA" id="ARBA00003456"/>
    </source>
</evidence>
<dbReference type="PANTHER" id="PTHR11693:SF22">
    <property type="entry name" value="ATP SYNTHASE SUBUNIT GAMMA, MITOCHONDRIAL"/>
    <property type="match status" value="1"/>
</dbReference>
<dbReference type="SUPFAM" id="SSF52943">
    <property type="entry name" value="ATP synthase (F1-ATPase), gamma subunit"/>
    <property type="match status" value="1"/>
</dbReference>
<dbReference type="Proteomes" id="UP000183120">
    <property type="component" value="Unassembled WGS sequence"/>
</dbReference>
<evidence type="ECO:0000256" key="9">
    <source>
        <dbReference type="ARBA" id="ARBA00023310"/>
    </source>
</evidence>
<dbReference type="PANTHER" id="PTHR11693">
    <property type="entry name" value="ATP SYNTHASE GAMMA CHAIN"/>
    <property type="match status" value="1"/>
</dbReference>
<evidence type="ECO:0000256" key="3">
    <source>
        <dbReference type="ARBA" id="ARBA00007681"/>
    </source>
</evidence>
<dbReference type="GO" id="GO:0046933">
    <property type="term" value="F:proton-transporting ATP synthase activity, rotational mechanism"/>
    <property type="evidence" value="ECO:0007669"/>
    <property type="project" value="UniProtKB-UniRule"/>
</dbReference>
<evidence type="ECO:0000256" key="8">
    <source>
        <dbReference type="ARBA" id="ARBA00023196"/>
    </source>
</evidence>
<dbReference type="CDD" id="cd12151">
    <property type="entry name" value="F1-ATPase_gamma"/>
    <property type="match status" value="1"/>
</dbReference>
<evidence type="ECO:0000313" key="12">
    <source>
        <dbReference type="Proteomes" id="UP000183120"/>
    </source>
</evidence>
<dbReference type="EMBL" id="MNUY01000028">
    <property type="protein sequence ID" value="OIO14687.1"/>
    <property type="molecule type" value="Genomic_DNA"/>
</dbReference>
<keyword evidence="7 10" id="KW-0472">Membrane</keyword>
<keyword evidence="10" id="KW-1003">Cell membrane</keyword>
<dbReference type="HAMAP" id="MF_00815">
    <property type="entry name" value="ATP_synth_gamma_bact"/>
    <property type="match status" value="1"/>
</dbReference>
<dbReference type="GO" id="GO:0005886">
    <property type="term" value="C:plasma membrane"/>
    <property type="evidence" value="ECO:0007669"/>
    <property type="project" value="UniProtKB-SubCell"/>
</dbReference>
<comment type="caution">
    <text evidence="11">The sequence shown here is derived from an EMBL/GenBank/DDBJ whole genome shotgun (WGS) entry which is preliminary data.</text>
</comment>
<sequence>MANIRSIKRRIKSVQNISQITKAMEMVAASKMKKAQDIALMGKPYADRIYELTKEFAGKVDISLHPLLSSGNPEGKILLIVISSNKGLCGSLNTNLFRKIYNFIGTNRNFDCVSIGRKAASFLIKSKNNLIADFSDKQKFIDSVPAVTKIIVEGFINSKYKGVYIGYSNFINVLKQEPSIKMILPISSLGEEVHVSGSIAKKDIIIEPNFDEVLEFLLPHYLENQLRSAIHEGEASEHSARMIAMKNATDAALDFMESLTLIYNKARQEKITYEIADIVTARAAFE</sequence>
<proteinExistence type="inferred from homology"/>
<name>A0A1J4TXA8_9BACT</name>
<comment type="similarity">
    <text evidence="3 10">Belongs to the ATPase gamma chain family.</text>
</comment>
<evidence type="ECO:0000256" key="2">
    <source>
        <dbReference type="ARBA" id="ARBA00004170"/>
    </source>
</evidence>
<dbReference type="GO" id="GO:0005524">
    <property type="term" value="F:ATP binding"/>
    <property type="evidence" value="ECO:0007669"/>
    <property type="project" value="UniProtKB-UniRule"/>
</dbReference>
<keyword evidence="8 10" id="KW-0139">CF(1)</keyword>
<dbReference type="PRINTS" id="PR00126">
    <property type="entry name" value="ATPASEGAMMA"/>
</dbReference>
<evidence type="ECO:0000256" key="10">
    <source>
        <dbReference type="HAMAP-Rule" id="MF_00815"/>
    </source>
</evidence>
<dbReference type="InterPro" id="IPR000131">
    <property type="entry name" value="ATP_synth_F1_gsu"/>
</dbReference>
<evidence type="ECO:0000313" key="11">
    <source>
        <dbReference type="EMBL" id="OIO14687.1"/>
    </source>
</evidence>
<evidence type="ECO:0000256" key="4">
    <source>
        <dbReference type="ARBA" id="ARBA00022448"/>
    </source>
</evidence>
<dbReference type="Gene3D" id="1.10.287.80">
    <property type="entry name" value="ATP synthase, gamma subunit, helix hairpin domain"/>
    <property type="match status" value="1"/>
</dbReference>